<feature type="region of interest" description="Disordered" evidence="1">
    <location>
        <begin position="1"/>
        <end position="62"/>
    </location>
</feature>
<reference evidence="2" key="1">
    <citation type="submission" date="2012-12" db="EMBL/GenBank/DDBJ databases">
        <title>Identification and characterization of a phenylalanine ammonia-lyase gene family in Isatis indigotica Fort.</title>
        <authorList>
            <person name="Liu Q."/>
            <person name="Chen J."/>
            <person name="Zhou X."/>
            <person name="Di P."/>
            <person name="Xiao Y."/>
            <person name="Xuan H."/>
            <person name="Zhang L."/>
            <person name="Chen W."/>
        </authorList>
    </citation>
    <scope>NUCLEOTIDE SEQUENCE</scope>
    <source>
        <tissue evidence="2">Salivary gland</tissue>
    </source>
</reference>
<name>A0A0K8RJ34_IXORI</name>
<accession>A0A0K8RJ34</accession>
<proteinExistence type="evidence at transcript level"/>
<evidence type="ECO:0000256" key="1">
    <source>
        <dbReference type="SAM" id="MobiDB-lite"/>
    </source>
</evidence>
<dbReference type="AlphaFoldDB" id="A0A0K8RJ34"/>
<protein>
    <submittedName>
        <fullName evidence="2">Uncharacterized protein</fullName>
    </submittedName>
</protein>
<evidence type="ECO:0000313" key="2">
    <source>
        <dbReference type="EMBL" id="JAA71096.1"/>
    </source>
</evidence>
<feature type="compositionally biased region" description="Polar residues" evidence="1">
    <location>
        <begin position="26"/>
        <end position="37"/>
    </location>
</feature>
<organism evidence="2">
    <name type="scientific">Ixodes ricinus</name>
    <name type="common">Common tick</name>
    <name type="synonym">Acarus ricinus</name>
    <dbReference type="NCBI Taxonomy" id="34613"/>
    <lineage>
        <taxon>Eukaryota</taxon>
        <taxon>Metazoa</taxon>
        <taxon>Ecdysozoa</taxon>
        <taxon>Arthropoda</taxon>
        <taxon>Chelicerata</taxon>
        <taxon>Arachnida</taxon>
        <taxon>Acari</taxon>
        <taxon>Parasitiformes</taxon>
        <taxon>Ixodida</taxon>
        <taxon>Ixodoidea</taxon>
        <taxon>Ixodidae</taxon>
        <taxon>Ixodinae</taxon>
        <taxon>Ixodes</taxon>
    </lineage>
</organism>
<dbReference type="EMBL" id="GADI01002712">
    <property type="protein sequence ID" value="JAA71096.1"/>
    <property type="molecule type" value="mRNA"/>
</dbReference>
<sequence>MKPWVDAIGQRQDRNRANPRNWYWQPDTTNVTRQPGSGTVEDKQTLNSHSTPSKGHHPLFETPHSGCASRQSFLELYYSEAPPRRHVLVIYVFYVTLTVVSETVEI</sequence>